<feature type="compositionally biased region" description="Basic and acidic residues" evidence="1">
    <location>
        <begin position="682"/>
        <end position="692"/>
    </location>
</feature>
<feature type="domain" description="HPS5-like beta-propeller" evidence="2">
    <location>
        <begin position="37"/>
        <end position="344"/>
    </location>
</feature>
<dbReference type="Pfam" id="PF19193">
    <property type="entry name" value="Tectonin"/>
    <property type="match status" value="1"/>
</dbReference>
<feature type="compositionally biased region" description="Low complexity" evidence="1">
    <location>
        <begin position="550"/>
        <end position="559"/>
    </location>
</feature>
<feature type="compositionally biased region" description="Basic residues" evidence="1">
    <location>
        <begin position="477"/>
        <end position="486"/>
    </location>
</feature>
<dbReference type="Proteomes" id="UP000694383">
    <property type="component" value="Unplaced"/>
</dbReference>
<feature type="region of interest" description="Disordered" evidence="1">
    <location>
        <begin position="399"/>
        <end position="580"/>
    </location>
</feature>
<name>A0A8C8DX77_9TELE</name>
<keyword evidence="4" id="KW-1185">Reference proteome</keyword>
<evidence type="ECO:0000313" key="4">
    <source>
        <dbReference type="Proteomes" id="UP000694383"/>
    </source>
</evidence>
<sequence length="1304" mass="143074">MAAEAIPPSVLREFCPLYYLLNAIPAKVQRGFRSVLVYLTALDCSGDFLAVGSSIGMLYLYCRRQEHMNKYNLEGKCDAITAVKLLSCFDDLVAVGTASGRVAVFQLVSPLPGRNKQLRRFDVVGLHKGSVTCLTWSTNGMKLFSGDDKGRVVFSALDLDQGVCKPELLLEESSGVVQMEYRHQMLLVSTQHRSLLYCMQTQEVLQLGTKPRKSSGRFGACFLPALCKQSDLQVYAARPGLRLWRSDVRGKVEDTRLLKPLFNTQVPQFELFPRPDPVGAYRPADRQLGLLSCFLREGWILSWNEYSIYVFDCINEVIVGALESSGDIVSVSSCDNEIFVLKGDRDVLRLSTCPEGMTSSVSELSVRLFSPLTTPTILQPTGSVETAQPIRTMAIIVEGGPAEEPGGGGQPCEEAEEQEELQVSSRPSSRCRSSSVTSWDSLHGDPQTGTSCEGGSRRYSAPLGQEEMQQELVVKAIRVKKRRRRRDSGSGNRLSESSCSDSMFGHNGSCSDGGTETPLSDRASLAGTELQNQDAPEKDDGQNLQEMEESLCSSSSMLLPGLEPDPGKTSGPYADGLPTPDVDLLLDCTFSYMQRSEEEEALEQPVEDKDEDFQSPLTETKQEDSPPASSAPAEQMFYSTVSTLDRRSSGSSDDDIYSLPPAASRDGYTCSSSRAGEVTDGQSERDALDRDRHRKDQLAESWMGYSGPGCGILSLQVTDRYVWCLDFKGGLFCSPLPETGLSWQRFEDNVHQVALSPSGNLLWKVEQKTLTSFACAKVSGKGKRHWYKAAEQTAFVALSDDSAWIIQTNGDLYLQTGLSMERPCARSVKVETPCVFSQVCVRAGVVWALTEHKALFYREGLSSFCSEGEGWKCDTVSEAQGLDLMCVALGDGGTAWALDASGSLWFRTGICLSRPQGSDDHWWQISISDYVVFDQGSIFQTLLQATQSVATVTRAPVERVVAFLSQYSQCQPSLVSANASGVWVASGRNQLHVARGSLVGTFWQNVVPRGTVSATRWTFITSSSVPHKEGAFLWLAQSRKDLFCVWDQDGELRPSSVSLPPEVELAHLSACRDALWGLDSHGRVSIRTLSPSCPTGLHWTRLDLSQLGDVRLVSVSCGSQNVWAVDSRGLVYFRVGTQPLNPSMMLPAWIHIEPPEQPIGVQLVNIQTSPNDRLLWAVDNRGGVFVRTGLSDEMPVGTDWELVPGLAVRQLELSCRTAWVRCVNGDLARRYGISDRNPAGDYWKKVPGAANWFTVTPEDELWAVTPIGGLSRRLTKLLPQAPSKPASCGSALGGEDVEDEWELI</sequence>
<feature type="region of interest" description="Disordered" evidence="1">
    <location>
        <begin position="596"/>
        <end position="692"/>
    </location>
</feature>
<dbReference type="InterPro" id="IPR015943">
    <property type="entry name" value="WD40/YVTN_repeat-like_dom_sf"/>
</dbReference>
<dbReference type="GO" id="GO:0032527">
    <property type="term" value="P:protein exit from endoplasmic reticulum"/>
    <property type="evidence" value="ECO:0007669"/>
    <property type="project" value="TreeGrafter"/>
</dbReference>
<dbReference type="GeneTree" id="ENSGT00940000157283"/>
<protein>
    <submittedName>
        <fullName evidence="3">Tectonin beta-propeller repeat containing 2</fullName>
    </submittedName>
</protein>
<dbReference type="InterPro" id="IPR056499">
    <property type="entry name" value="Beta-prop_HPS5-like"/>
</dbReference>
<dbReference type="GO" id="GO:0005737">
    <property type="term" value="C:cytoplasm"/>
    <property type="evidence" value="ECO:0007669"/>
    <property type="project" value="GOC"/>
</dbReference>
<dbReference type="SMART" id="SM00706">
    <property type="entry name" value="TECPR"/>
    <property type="match status" value="10"/>
</dbReference>
<dbReference type="PANTHER" id="PTHR23287">
    <property type="entry name" value="RUBY-EYE2-LIKE PROTEIN"/>
    <property type="match status" value="1"/>
</dbReference>
<dbReference type="SUPFAM" id="SSF50978">
    <property type="entry name" value="WD40 repeat-like"/>
    <property type="match status" value="1"/>
</dbReference>
<dbReference type="Pfam" id="PF23756">
    <property type="entry name" value="Beta-prop_HPS5"/>
    <property type="match status" value="1"/>
</dbReference>
<feature type="compositionally biased region" description="Polar residues" evidence="1">
    <location>
        <begin position="508"/>
        <end position="518"/>
    </location>
</feature>
<dbReference type="Pfam" id="PF06462">
    <property type="entry name" value="Hyd_WA"/>
    <property type="match status" value="2"/>
</dbReference>
<evidence type="ECO:0000313" key="3">
    <source>
        <dbReference type="Ensembl" id="ENSOSIP00000037003.1"/>
    </source>
</evidence>
<dbReference type="Ensembl" id="ENSOSIT00000038997.1">
    <property type="protein sequence ID" value="ENSOSIP00000037003.1"/>
    <property type="gene ID" value="ENSOSIG00000018281.1"/>
</dbReference>
<reference evidence="3" key="2">
    <citation type="submission" date="2025-09" db="UniProtKB">
        <authorList>
            <consortium name="Ensembl"/>
        </authorList>
    </citation>
    <scope>IDENTIFICATION</scope>
</reference>
<dbReference type="InterPro" id="IPR036322">
    <property type="entry name" value="WD40_repeat_dom_sf"/>
</dbReference>
<organism evidence="3 4">
    <name type="scientific">Oryzias sinensis</name>
    <name type="common">Chinese medaka</name>
    <dbReference type="NCBI Taxonomy" id="183150"/>
    <lineage>
        <taxon>Eukaryota</taxon>
        <taxon>Metazoa</taxon>
        <taxon>Chordata</taxon>
        <taxon>Craniata</taxon>
        <taxon>Vertebrata</taxon>
        <taxon>Euteleostomi</taxon>
        <taxon>Actinopterygii</taxon>
        <taxon>Neopterygii</taxon>
        <taxon>Teleostei</taxon>
        <taxon>Neoteleostei</taxon>
        <taxon>Acanthomorphata</taxon>
        <taxon>Ovalentaria</taxon>
        <taxon>Atherinomorphae</taxon>
        <taxon>Beloniformes</taxon>
        <taxon>Adrianichthyidae</taxon>
        <taxon>Oryziinae</taxon>
        <taxon>Oryzias</taxon>
    </lineage>
</organism>
<dbReference type="PANTHER" id="PTHR23287:SF16">
    <property type="entry name" value="TECTONIN BETA-PROPELLER REPEAT-CONTAINING PROTEIN 2"/>
    <property type="match status" value="1"/>
</dbReference>
<evidence type="ECO:0000259" key="2">
    <source>
        <dbReference type="Pfam" id="PF23756"/>
    </source>
</evidence>
<dbReference type="Gene3D" id="2.130.10.10">
    <property type="entry name" value="YVTN repeat-like/Quinoprotein amine dehydrogenase"/>
    <property type="match status" value="1"/>
</dbReference>
<accession>A0A8C8DX77</accession>
<proteinExistence type="predicted"/>
<feature type="compositionally biased region" description="Low complexity" evidence="1">
    <location>
        <begin position="424"/>
        <end position="441"/>
    </location>
</feature>
<dbReference type="InterPro" id="IPR006624">
    <property type="entry name" value="Beta-propeller_rpt_TECPR"/>
</dbReference>
<reference evidence="3" key="1">
    <citation type="submission" date="2025-08" db="UniProtKB">
        <authorList>
            <consortium name="Ensembl"/>
        </authorList>
    </citation>
    <scope>IDENTIFICATION</scope>
</reference>
<feature type="compositionally biased region" description="Polar residues" evidence="1">
    <location>
        <begin position="489"/>
        <end position="501"/>
    </location>
</feature>
<evidence type="ECO:0000256" key="1">
    <source>
        <dbReference type="SAM" id="MobiDB-lite"/>
    </source>
</evidence>